<feature type="transmembrane region" description="Helical" evidence="1">
    <location>
        <begin position="25"/>
        <end position="44"/>
    </location>
</feature>
<feature type="transmembrane region" description="Helical" evidence="1">
    <location>
        <begin position="403"/>
        <end position="426"/>
    </location>
</feature>
<keyword evidence="1" id="KW-1133">Transmembrane helix</keyword>
<proteinExistence type="predicted"/>
<gene>
    <name evidence="2" type="ORF">SM757_16565</name>
</gene>
<dbReference type="Pfam" id="PF04286">
    <property type="entry name" value="DUF445"/>
    <property type="match status" value="1"/>
</dbReference>
<keyword evidence="1" id="KW-0812">Transmembrane</keyword>
<comment type="caution">
    <text evidence="2">The sequence shown here is derived from an EMBL/GenBank/DDBJ whole genome shotgun (WGS) entry which is preliminary data.</text>
</comment>
<evidence type="ECO:0000256" key="1">
    <source>
        <dbReference type="SAM" id="Phobius"/>
    </source>
</evidence>
<dbReference type="InterPro" id="IPR007383">
    <property type="entry name" value="DUF445"/>
</dbReference>
<reference evidence="2 3" key="1">
    <citation type="submission" date="2023-11" db="EMBL/GenBank/DDBJ databases">
        <title>Draft genome of Azohydromonas lata strain H1 (DSM1123), a polyhydroxyalkanoate producer.</title>
        <authorList>
            <person name="Traversa D."/>
            <person name="D'Addabbo P."/>
            <person name="Pazzani C."/>
            <person name="Manzari C."/>
            <person name="Chiara M."/>
            <person name="Scrascia M."/>
        </authorList>
    </citation>
    <scope>NUCLEOTIDE SEQUENCE [LARGE SCALE GENOMIC DNA]</scope>
    <source>
        <strain evidence="2 3">H1</strain>
    </source>
</reference>
<dbReference type="EMBL" id="JAXOJX010000026">
    <property type="protein sequence ID" value="MDZ5458190.1"/>
    <property type="molecule type" value="Genomic_DNA"/>
</dbReference>
<protein>
    <submittedName>
        <fullName evidence="2">DUF445 domain-containing protein</fullName>
    </submittedName>
</protein>
<dbReference type="RefSeq" id="WP_322466338.1">
    <property type="nucleotide sequence ID" value="NZ_JAXOJX010000026.1"/>
</dbReference>
<evidence type="ECO:0000313" key="3">
    <source>
        <dbReference type="Proteomes" id="UP001293718"/>
    </source>
</evidence>
<feature type="transmembrane region" description="Helical" evidence="1">
    <location>
        <begin position="50"/>
        <end position="75"/>
    </location>
</feature>
<dbReference type="PANTHER" id="PTHR38442:SF1">
    <property type="entry name" value="INNER MEMBRANE PROTEIN"/>
    <property type="match status" value="1"/>
</dbReference>
<organism evidence="2 3">
    <name type="scientific">Azohydromonas lata</name>
    <dbReference type="NCBI Taxonomy" id="45677"/>
    <lineage>
        <taxon>Bacteria</taxon>
        <taxon>Pseudomonadati</taxon>
        <taxon>Pseudomonadota</taxon>
        <taxon>Betaproteobacteria</taxon>
        <taxon>Burkholderiales</taxon>
        <taxon>Sphaerotilaceae</taxon>
        <taxon>Azohydromonas</taxon>
    </lineage>
</organism>
<sequence length="428" mass="47677">MNKTTIPSDPAAAERLAALVRMKRIALGLLGAAAVLYALATMLGRSHPGWHYLAAFAEAAMVGAVADWFAVVALFRHPLGLRIPHTAIIPTNKARIGRNLANFICNNFLGTPQVLAKLQEFDAGTRLAHWLAEPRHAEQMAQHLSAAARYLLSTLDDERVRHFLRSSVVARLEKVDVSSLAGELLALLTADRRHQALLDELLQQLAGLLEDEGVQERMAEVVASELRVLKLVGLDAVAGRLATRKLISALGNLMADMGSDPDHPLRLRFDDFMVRSIERLRDDPALRERGRELQSEWLRHPALAQYLHGLWDQLLQWLQADLQRSESSLRQRVAQGAQGLGKRLLEDAAMREWINAQLMQAAPAWIERYREDIRGYIVARVDAWPTEELTTELERNIGRDLQFVRINGTLVGGLIGLLIHAVTVALRG</sequence>
<accession>A0ABU5IHV1</accession>
<keyword evidence="1" id="KW-0472">Membrane</keyword>
<dbReference type="Proteomes" id="UP001293718">
    <property type="component" value="Unassembled WGS sequence"/>
</dbReference>
<keyword evidence="3" id="KW-1185">Reference proteome</keyword>
<dbReference type="PANTHER" id="PTHR38442">
    <property type="entry name" value="INNER MEMBRANE PROTEIN-RELATED"/>
    <property type="match status" value="1"/>
</dbReference>
<name>A0ABU5IHV1_9BURK</name>
<evidence type="ECO:0000313" key="2">
    <source>
        <dbReference type="EMBL" id="MDZ5458190.1"/>
    </source>
</evidence>